<dbReference type="eggNOG" id="COG0607">
    <property type="taxonomic scope" value="Bacteria"/>
</dbReference>
<dbReference type="InterPro" id="IPR001763">
    <property type="entry name" value="Rhodanese-like_dom"/>
</dbReference>
<dbReference type="AlphaFoldDB" id="G0A194"/>
<dbReference type="Proteomes" id="UP000008888">
    <property type="component" value="Chromosome"/>
</dbReference>
<dbReference type="InterPro" id="IPR036873">
    <property type="entry name" value="Rhodanese-like_dom_sf"/>
</dbReference>
<dbReference type="OrthoDB" id="9814704at2"/>
<gene>
    <name evidence="2" type="ordered locus">Metme_4163</name>
</gene>
<dbReference type="HOGENOM" id="CLU_1561133_0_0_6"/>
<keyword evidence="3" id="KW-1185">Reference proteome</keyword>
<dbReference type="EMBL" id="CP002738">
    <property type="protein sequence ID" value="AEG02514.1"/>
    <property type="molecule type" value="Genomic_DNA"/>
</dbReference>
<protein>
    <submittedName>
        <fullName evidence="2">Rhodanese-like protein</fullName>
    </submittedName>
</protein>
<evidence type="ECO:0000259" key="1">
    <source>
        <dbReference type="PROSITE" id="PS50206"/>
    </source>
</evidence>
<dbReference type="PROSITE" id="PS50206">
    <property type="entry name" value="RHODANESE_3"/>
    <property type="match status" value="1"/>
</dbReference>
<accession>G0A194</accession>
<proteinExistence type="predicted"/>
<feature type="domain" description="Rhodanese" evidence="1">
    <location>
        <begin position="52"/>
        <end position="142"/>
    </location>
</feature>
<organism evidence="2 3">
    <name type="scientific">Methylomonas methanica (strain DSM 25384 / MC09)</name>
    <dbReference type="NCBI Taxonomy" id="857087"/>
    <lineage>
        <taxon>Bacteria</taxon>
        <taxon>Pseudomonadati</taxon>
        <taxon>Pseudomonadota</taxon>
        <taxon>Gammaproteobacteria</taxon>
        <taxon>Methylococcales</taxon>
        <taxon>Methylococcaceae</taxon>
        <taxon>Methylomonas</taxon>
    </lineage>
</organism>
<dbReference type="InterPro" id="IPR050229">
    <property type="entry name" value="GlpE_sulfurtransferase"/>
</dbReference>
<dbReference type="RefSeq" id="WP_013820729.1">
    <property type="nucleotide sequence ID" value="NC_015572.1"/>
</dbReference>
<dbReference type="STRING" id="857087.Metme_4163"/>
<reference evidence="2 3" key="1">
    <citation type="journal article" date="2011" name="J. Bacteriol.">
        <title>Complete Genome Sequence of the Aerobic Marine Methanotroph Methylomonas methanica MC09.</title>
        <authorList>
            <person name="Boden R."/>
            <person name="Cunliffe M."/>
            <person name="Scanlan J."/>
            <person name="Moussard H."/>
            <person name="Kits K.D."/>
            <person name="Klotz M.G."/>
            <person name="Jetten M.S."/>
            <person name="Vuilleumier S."/>
            <person name="Han J."/>
            <person name="Peters L."/>
            <person name="Mikhailova N."/>
            <person name="Teshima H."/>
            <person name="Tapia R."/>
            <person name="Kyrpides N."/>
            <person name="Ivanova N."/>
            <person name="Pagani I."/>
            <person name="Cheng J.F."/>
            <person name="Goodwin L."/>
            <person name="Han C."/>
            <person name="Hauser L."/>
            <person name="Land M.L."/>
            <person name="Lapidus A."/>
            <person name="Lucas S."/>
            <person name="Pitluck S."/>
            <person name="Woyke T."/>
            <person name="Stein L."/>
            <person name="Murrell J.C."/>
        </authorList>
    </citation>
    <scope>NUCLEOTIDE SEQUENCE [LARGE SCALE GENOMIC DNA]</scope>
    <source>
        <strain evidence="2 3">MC09</strain>
    </source>
</reference>
<dbReference type="PANTHER" id="PTHR43031">
    <property type="entry name" value="FAD-DEPENDENT OXIDOREDUCTASE"/>
    <property type="match status" value="1"/>
</dbReference>
<reference key="2">
    <citation type="submission" date="2011-05" db="EMBL/GenBank/DDBJ databases">
        <title>Complete genome sequence of the aerobic marine methanotroph Methylomonas methanica MC09.</title>
        <authorList>
            <person name="Boden R."/>
            <person name="Cunliffe M."/>
            <person name="Scanlan J."/>
            <person name="Moussard H."/>
            <person name="Kits K.D."/>
            <person name="Klotz M."/>
            <person name="Jetten M."/>
            <person name="Vuilleumier S."/>
            <person name="Han J."/>
            <person name="Peters L."/>
            <person name="Mikhailova N."/>
            <person name="Teshima H."/>
            <person name="Tapia R."/>
            <person name="Kyrpides N."/>
            <person name="Ivanova N."/>
            <person name="Pagani I."/>
            <person name="Cheng J.-F."/>
            <person name="Goodwin L."/>
            <person name="Han C."/>
            <person name="Hauser L."/>
            <person name="Land M."/>
            <person name="Lapidus A."/>
            <person name="Lucas S."/>
            <person name="Pitluck S."/>
            <person name="Woyke T."/>
            <person name="Stein L.Y."/>
            <person name="Murrell C."/>
        </authorList>
    </citation>
    <scope>NUCLEOTIDE SEQUENCE</scope>
    <source>
        <strain>MC09</strain>
    </source>
</reference>
<dbReference type="SUPFAM" id="SSF52821">
    <property type="entry name" value="Rhodanese/Cell cycle control phosphatase"/>
    <property type="match status" value="1"/>
</dbReference>
<evidence type="ECO:0000313" key="3">
    <source>
        <dbReference type="Proteomes" id="UP000008888"/>
    </source>
</evidence>
<sequence>MIKNAFFVAGLLLLGYGYGLMDKLHQPLALGGQATDLIPIVNSDEILAQVNSGAKVVFIDAREPAEFEEDHLPGAFNMTLREVPDAVASRFNDADLVVTYCLKDFRGYELGRALQVRGLHNVKLMKDHGINGWKKNGLPVAGQRGLTEAKALARLHVCAQDKNQCPQKSAS</sequence>
<dbReference type="KEGG" id="mmt:Metme_4163"/>
<dbReference type="SMART" id="SM00450">
    <property type="entry name" value="RHOD"/>
    <property type="match status" value="1"/>
</dbReference>
<dbReference type="Gene3D" id="3.40.250.10">
    <property type="entry name" value="Rhodanese-like domain"/>
    <property type="match status" value="1"/>
</dbReference>
<dbReference type="PANTHER" id="PTHR43031:SF16">
    <property type="entry name" value="OXIDOREDUCTASE"/>
    <property type="match status" value="1"/>
</dbReference>
<evidence type="ECO:0000313" key="2">
    <source>
        <dbReference type="EMBL" id="AEG02514.1"/>
    </source>
</evidence>
<dbReference type="Pfam" id="PF00581">
    <property type="entry name" value="Rhodanese"/>
    <property type="match status" value="1"/>
</dbReference>
<name>G0A194_METMM</name>
<dbReference type="CDD" id="cd00158">
    <property type="entry name" value="RHOD"/>
    <property type="match status" value="1"/>
</dbReference>
<reference evidence="3" key="3">
    <citation type="submission" date="2011-05" db="EMBL/GenBank/DDBJ databases">
        <title>Complete sequence of Methylomonas methanica MC09.</title>
        <authorList>
            <consortium name="US DOE Joint Genome Institute"/>
            <person name="Lucas S."/>
            <person name="Han J."/>
            <person name="Lapidus A."/>
            <person name="Cheng J.-F."/>
            <person name="Goodwin L."/>
            <person name="Pitluck S."/>
            <person name="Peters L."/>
            <person name="Mikhailova N."/>
            <person name="Teshima H."/>
            <person name="Han C."/>
            <person name="Tapia R."/>
            <person name="Land M."/>
            <person name="Hauser L."/>
            <person name="Kyrpides N."/>
            <person name="Ivanova N."/>
            <person name="Pagani I."/>
            <person name="Stein L."/>
            <person name="Woyke T."/>
        </authorList>
    </citation>
    <scope>NUCLEOTIDE SEQUENCE [LARGE SCALE GENOMIC DNA]</scope>
    <source>
        <strain evidence="3">MC09</strain>
    </source>
</reference>